<organism evidence="2 3">
    <name type="scientific">Equus caballus</name>
    <name type="common">Horse</name>
    <dbReference type="NCBI Taxonomy" id="9796"/>
    <lineage>
        <taxon>Eukaryota</taxon>
        <taxon>Metazoa</taxon>
        <taxon>Chordata</taxon>
        <taxon>Craniata</taxon>
        <taxon>Vertebrata</taxon>
        <taxon>Euteleostomi</taxon>
        <taxon>Mammalia</taxon>
        <taxon>Eutheria</taxon>
        <taxon>Laurasiatheria</taxon>
        <taxon>Perissodactyla</taxon>
        <taxon>Equidae</taxon>
        <taxon>Equus</taxon>
    </lineage>
</organism>
<reference evidence="2" key="2">
    <citation type="submission" date="2025-08" db="UniProtKB">
        <authorList>
            <consortium name="Ensembl"/>
        </authorList>
    </citation>
    <scope>IDENTIFICATION</scope>
    <source>
        <strain evidence="2">Thoroughbred</strain>
    </source>
</reference>
<reference evidence="2 3" key="1">
    <citation type="journal article" date="2009" name="Science">
        <title>Genome sequence, comparative analysis, and population genetics of the domestic horse.</title>
        <authorList>
            <consortium name="Broad Institute Genome Sequencing Platform"/>
            <consortium name="Broad Institute Whole Genome Assembly Team"/>
            <person name="Wade C.M."/>
            <person name="Giulotto E."/>
            <person name="Sigurdsson S."/>
            <person name="Zoli M."/>
            <person name="Gnerre S."/>
            <person name="Imsland F."/>
            <person name="Lear T.L."/>
            <person name="Adelson D.L."/>
            <person name="Bailey E."/>
            <person name="Bellone R.R."/>
            <person name="Bloecker H."/>
            <person name="Distl O."/>
            <person name="Edgar R.C."/>
            <person name="Garber M."/>
            <person name="Leeb T."/>
            <person name="Mauceli E."/>
            <person name="MacLeod J.N."/>
            <person name="Penedo M.C.T."/>
            <person name="Raison J.M."/>
            <person name="Sharpe T."/>
            <person name="Vogel J."/>
            <person name="Andersson L."/>
            <person name="Antczak D.F."/>
            <person name="Biagi T."/>
            <person name="Binns M.M."/>
            <person name="Chowdhary B.P."/>
            <person name="Coleman S.J."/>
            <person name="Della Valle G."/>
            <person name="Fryc S."/>
            <person name="Guerin G."/>
            <person name="Hasegawa T."/>
            <person name="Hill E.W."/>
            <person name="Jurka J."/>
            <person name="Kiialainen A."/>
            <person name="Lindgren G."/>
            <person name="Liu J."/>
            <person name="Magnani E."/>
            <person name="Mickelson J.R."/>
            <person name="Murray J."/>
            <person name="Nergadze S.G."/>
            <person name="Onofrio R."/>
            <person name="Pedroni S."/>
            <person name="Piras M.F."/>
            <person name="Raudsepp T."/>
            <person name="Rocchi M."/>
            <person name="Roeed K.H."/>
            <person name="Ryder O.A."/>
            <person name="Searle S."/>
            <person name="Skow L."/>
            <person name="Swinburne J.E."/>
            <person name="Syvaenen A.C."/>
            <person name="Tozaki T."/>
            <person name="Valberg S.J."/>
            <person name="Vaudin M."/>
            <person name="White J.R."/>
            <person name="Zody M.C."/>
            <person name="Lander E.S."/>
            <person name="Lindblad-Toh K."/>
        </authorList>
    </citation>
    <scope>NUCLEOTIDE SEQUENCE [LARGE SCALE GENOMIC DNA]</scope>
    <source>
        <strain evidence="2 3">Thoroughbred</strain>
    </source>
</reference>
<proteinExistence type="predicted"/>
<evidence type="ECO:0000313" key="3">
    <source>
        <dbReference type="Proteomes" id="UP000002281"/>
    </source>
</evidence>
<evidence type="ECO:0000313" key="2">
    <source>
        <dbReference type="Ensembl" id="ENSECAP00000081755.1"/>
    </source>
</evidence>
<protein>
    <submittedName>
        <fullName evidence="2">COP9 signalosome subunit 8</fullName>
    </submittedName>
</protein>
<sequence length="128" mass="14417">MPVAVMAEGAFSFKKLLDQCENQELEAPGGIATPPVYGQLLALYLLHNDMQILNLEEFGQWDKESGREISLGSIQPSTRTSGLRRSSQSWKPLEMQHGGEPSPWSLKPIPRSLPMILQPLSDFLWRRL</sequence>
<feature type="region of interest" description="Disordered" evidence="1">
    <location>
        <begin position="69"/>
        <end position="109"/>
    </location>
</feature>
<dbReference type="AlphaFoldDB" id="A0A9L0T3K8"/>
<dbReference type="GeneTree" id="ENSGT00390000000977"/>
<reference evidence="2" key="3">
    <citation type="submission" date="2025-09" db="UniProtKB">
        <authorList>
            <consortium name="Ensembl"/>
        </authorList>
    </citation>
    <scope>IDENTIFICATION</scope>
    <source>
        <strain evidence="2">Thoroughbred</strain>
    </source>
</reference>
<gene>
    <name evidence="2" type="primary">COPS8</name>
</gene>
<name>A0A9L0T3K8_HORSE</name>
<feature type="compositionally biased region" description="Polar residues" evidence="1">
    <location>
        <begin position="72"/>
        <end position="90"/>
    </location>
</feature>
<accession>A0A9L0T3K8</accession>
<dbReference type="Proteomes" id="UP000002281">
    <property type="component" value="Chromosome 6"/>
</dbReference>
<keyword evidence="3" id="KW-1185">Reference proteome</keyword>
<dbReference type="Ensembl" id="ENSECAT00000101333.1">
    <property type="protein sequence ID" value="ENSECAP00000081755.1"/>
    <property type="gene ID" value="ENSECAG00000013601.4"/>
</dbReference>
<evidence type="ECO:0000256" key="1">
    <source>
        <dbReference type="SAM" id="MobiDB-lite"/>
    </source>
</evidence>